<dbReference type="AlphaFoldDB" id="A0A1M6HFN7"/>
<reference evidence="2" key="1">
    <citation type="submission" date="2016-11" db="EMBL/GenBank/DDBJ databases">
        <authorList>
            <person name="Varghese N."/>
            <person name="Submissions S."/>
        </authorList>
    </citation>
    <scope>NUCLEOTIDE SEQUENCE [LARGE SCALE GENOMIC DNA]</scope>
    <source>
        <strain evidence="2">DSM 26884</strain>
    </source>
</reference>
<keyword evidence="2" id="KW-1185">Reference proteome</keyword>
<organism evidence="1 2">
    <name type="scientific">Bacteroides stercorirosoris</name>
    <dbReference type="NCBI Taxonomy" id="871324"/>
    <lineage>
        <taxon>Bacteria</taxon>
        <taxon>Pseudomonadati</taxon>
        <taxon>Bacteroidota</taxon>
        <taxon>Bacteroidia</taxon>
        <taxon>Bacteroidales</taxon>
        <taxon>Bacteroidaceae</taxon>
        <taxon>Bacteroides</taxon>
    </lineage>
</organism>
<dbReference type="GeneID" id="92715099"/>
<evidence type="ECO:0000313" key="1">
    <source>
        <dbReference type="EMBL" id="SHJ20929.1"/>
    </source>
</evidence>
<proteinExistence type="predicted"/>
<dbReference type="Proteomes" id="UP000184192">
    <property type="component" value="Unassembled WGS sequence"/>
</dbReference>
<protein>
    <submittedName>
        <fullName evidence="1">Uncharacterized protein</fullName>
    </submittedName>
</protein>
<accession>A0A1M6HFN7</accession>
<evidence type="ECO:0000313" key="2">
    <source>
        <dbReference type="Proteomes" id="UP000184192"/>
    </source>
</evidence>
<name>A0A1M6HFN7_9BACE</name>
<gene>
    <name evidence="1" type="ORF">SAMN05444350_11845</name>
</gene>
<sequence>MKRSIITTDGNGNIIMPTDISATAMSEWELCELFGVTAPTFAFREFFHLYNPPPAPNH</sequence>
<dbReference type="EMBL" id="FQZN01000018">
    <property type="protein sequence ID" value="SHJ20929.1"/>
    <property type="molecule type" value="Genomic_DNA"/>
</dbReference>
<dbReference type="RefSeq" id="WP_175560887.1">
    <property type="nucleotide sequence ID" value="NZ_FQZN01000018.1"/>
</dbReference>